<dbReference type="EMBL" id="GL891304">
    <property type="protein sequence ID" value="EGO57519.1"/>
    <property type="molecule type" value="Genomic_DNA"/>
</dbReference>
<evidence type="ECO:0000256" key="1">
    <source>
        <dbReference type="SAM" id="MobiDB-lite"/>
    </source>
</evidence>
<dbReference type="HOGENOM" id="CLU_051552_0_0_1"/>
<evidence type="ECO:0000259" key="2">
    <source>
        <dbReference type="PROSITE" id="PS51391"/>
    </source>
</evidence>
<accession>F8ML44</accession>
<reference evidence="4" key="1">
    <citation type="journal article" date="2011" name="Genetics">
        <title>Massive changes in genome architecture accompany the transition to self-fertility in the filamentous fungus Neurospora tetrasperma.</title>
        <authorList>
            <person name="Ellison C.E."/>
            <person name="Stajich J.E."/>
            <person name="Jacobson D.J."/>
            <person name="Natvig D.O."/>
            <person name="Lapidus A."/>
            <person name="Foster B."/>
            <person name="Aerts A."/>
            <person name="Riley R."/>
            <person name="Lindquist E.A."/>
            <person name="Grigoriev I.V."/>
            <person name="Taylor J.W."/>
        </authorList>
    </citation>
    <scope>NUCLEOTIDE SEQUENCE [LARGE SCALE GENOMIC DNA]</scope>
    <source>
        <strain evidence="4">FGSC 2508 / P0657</strain>
    </source>
</reference>
<protein>
    <recommendedName>
        <fullName evidence="2">CID domain-containing protein</fullName>
    </recommendedName>
</protein>
<gene>
    <name evidence="3" type="ORF">NEUTE1DRAFT_121926</name>
</gene>
<dbReference type="AlphaFoldDB" id="F8ML44"/>
<dbReference type="GO" id="GO:0070692">
    <property type="term" value="C:CTDK-1 complex"/>
    <property type="evidence" value="ECO:0007669"/>
    <property type="project" value="InterPro"/>
</dbReference>
<evidence type="ECO:0000313" key="3">
    <source>
        <dbReference type="EMBL" id="EGO57519.1"/>
    </source>
</evidence>
<feature type="compositionally biased region" description="Gly residues" evidence="1">
    <location>
        <begin position="294"/>
        <end position="307"/>
    </location>
</feature>
<feature type="compositionally biased region" description="Basic and acidic residues" evidence="1">
    <location>
        <begin position="389"/>
        <end position="406"/>
    </location>
</feature>
<dbReference type="OrthoDB" id="21266at2759"/>
<dbReference type="Proteomes" id="UP000008065">
    <property type="component" value="Unassembled WGS sequence"/>
</dbReference>
<proteinExistence type="predicted"/>
<dbReference type="GO" id="GO:0032786">
    <property type="term" value="P:positive regulation of DNA-templated transcription, elongation"/>
    <property type="evidence" value="ECO:0007669"/>
    <property type="project" value="InterPro"/>
</dbReference>
<name>F8ML44_NEUT8</name>
<dbReference type="PANTHER" id="PTHR28291:SF1">
    <property type="entry name" value="CTD KINASE SUBUNIT GAMMA"/>
    <property type="match status" value="1"/>
</dbReference>
<dbReference type="PROSITE" id="PS51391">
    <property type="entry name" value="CID"/>
    <property type="match status" value="1"/>
</dbReference>
<feature type="compositionally biased region" description="Basic and acidic residues" evidence="1">
    <location>
        <begin position="341"/>
        <end position="370"/>
    </location>
</feature>
<dbReference type="InterPro" id="IPR024638">
    <property type="entry name" value="Ctk3_N"/>
</dbReference>
<organism evidence="3 4">
    <name type="scientific">Neurospora tetrasperma (strain FGSC 2508 / ATCC MYA-4615 / P0657)</name>
    <dbReference type="NCBI Taxonomy" id="510951"/>
    <lineage>
        <taxon>Eukaryota</taxon>
        <taxon>Fungi</taxon>
        <taxon>Dikarya</taxon>
        <taxon>Ascomycota</taxon>
        <taxon>Pezizomycotina</taxon>
        <taxon>Sordariomycetes</taxon>
        <taxon>Sordariomycetidae</taxon>
        <taxon>Sordariales</taxon>
        <taxon>Sordariaceae</taxon>
        <taxon>Neurospora</taxon>
    </lineage>
</organism>
<dbReference type="GO" id="GO:0045943">
    <property type="term" value="P:positive regulation of transcription by RNA polymerase I"/>
    <property type="evidence" value="ECO:0007669"/>
    <property type="project" value="TreeGrafter"/>
</dbReference>
<evidence type="ECO:0000313" key="4">
    <source>
        <dbReference type="Proteomes" id="UP000008065"/>
    </source>
</evidence>
<dbReference type="InterPro" id="IPR008942">
    <property type="entry name" value="ENTH_VHS"/>
</dbReference>
<keyword evidence="4" id="KW-1185">Reference proteome</keyword>
<dbReference type="VEuPathDB" id="FungiDB:NEUTE1DRAFT_121926"/>
<dbReference type="InterPro" id="IPR006569">
    <property type="entry name" value="CID_dom"/>
</dbReference>
<sequence length="406" mass="43831">MADPFEVRMRFTNQLRQLSASVTSSQKAAQYALRHKDLAEDLHSCILEQLERSNLNMRANIMYFIEHFLDMASKDGQEDYIRMMQRDIIRVVDAVAPDDGSGAANVKVVRKVLQALHAKSFLDATILTDIFEVLRERGESYVSSQGDLVLSPSANNNNNLSTAAGYDTNMPPSQTAIHSSYPPPFPPSSTAAGTLPTSTNAAAAGGPSSSNQHSNLSKRGGGVNTAAPRLDKKQVEQRIEEDRERHKRLRENIWAVPSGEEMDRLLEETSELGDDDMRAIWEEQEEWERSLQAGIGGSGGGGGGAGCGHTTTSNGGGGGKNGGAAAGANGVSGKAEGGRNGNKEEEEVKKVKNGGERDASTNGDNMKEKPMSIGGEIAEMARRKQLQLLEKEQQERQDKDVEMTSG</sequence>
<dbReference type="Pfam" id="PF12350">
    <property type="entry name" value="CTK3_C"/>
    <property type="match status" value="1"/>
</dbReference>
<feature type="compositionally biased region" description="Basic and acidic residues" evidence="1">
    <location>
        <begin position="229"/>
        <end position="244"/>
    </location>
</feature>
<dbReference type="InterPro" id="IPR024637">
    <property type="entry name" value="Ctk3_C"/>
</dbReference>
<feature type="compositionally biased region" description="Gly residues" evidence="1">
    <location>
        <begin position="314"/>
        <end position="325"/>
    </location>
</feature>
<feature type="region of interest" description="Disordered" evidence="1">
    <location>
        <begin position="160"/>
        <end position="245"/>
    </location>
</feature>
<dbReference type="KEGG" id="nte:NEUTE1DRAFT121926"/>
<feature type="domain" description="CID" evidence="2">
    <location>
        <begin position="3"/>
        <end position="138"/>
    </location>
</feature>
<dbReference type="PANTHER" id="PTHR28291">
    <property type="entry name" value="CTD KINASE SUBUNIT GAMMA"/>
    <property type="match status" value="1"/>
</dbReference>
<dbReference type="FunFam" id="1.25.40.90:FF:000032">
    <property type="entry name" value="CTD kinase subunit gamma"/>
    <property type="match status" value="1"/>
</dbReference>
<feature type="compositionally biased region" description="Low complexity" evidence="1">
    <location>
        <begin position="196"/>
        <end position="211"/>
    </location>
</feature>
<feature type="region of interest" description="Disordered" evidence="1">
    <location>
        <begin position="289"/>
        <end position="406"/>
    </location>
</feature>
<dbReference type="GeneID" id="20824206"/>
<dbReference type="RefSeq" id="XP_009850626.1">
    <property type="nucleotide sequence ID" value="XM_009852324.1"/>
</dbReference>
<dbReference type="Pfam" id="PF12243">
    <property type="entry name" value="CTK3"/>
    <property type="match status" value="1"/>
</dbReference>
<dbReference type="InterPro" id="IPR042326">
    <property type="entry name" value="Ctk3"/>
</dbReference>
<dbReference type="Gene3D" id="1.25.40.90">
    <property type="match status" value="1"/>
</dbReference>